<dbReference type="GeneID" id="36395021"/>
<dbReference type="AlphaFoldDB" id="A0A384K7N3"/>
<gene>
    <name evidence="2" type="ORF">BCIN_16g04700</name>
</gene>
<evidence type="ECO:0000313" key="2">
    <source>
        <dbReference type="EMBL" id="ATZ58782.1"/>
    </source>
</evidence>
<dbReference type="EMBL" id="CP009820">
    <property type="protein sequence ID" value="ATZ58782.1"/>
    <property type="molecule type" value="Genomic_DNA"/>
</dbReference>
<evidence type="ECO:0000256" key="1">
    <source>
        <dbReference type="SAM" id="MobiDB-lite"/>
    </source>
</evidence>
<dbReference type="VEuPathDB" id="FungiDB:Bcin16g04700"/>
<reference evidence="2 3" key="3">
    <citation type="journal article" date="2017" name="Mol. Plant Pathol.">
        <title>A gapless genome sequence of the fungus Botrytis cinerea.</title>
        <authorList>
            <person name="Van Kan J.A."/>
            <person name="Stassen J.H."/>
            <person name="Mosbach A."/>
            <person name="Van Der Lee T.A."/>
            <person name="Faino L."/>
            <person name="Farmer A.D."/>
            <person name="Papasotiriou D.G."/>
            <person name="Zhou S."/>
            <person name="Seidl M.F."/>
            <person name="Cottam E."/>
            <person name="Edel D."/>
            <person name="Hahn M."/>
            <person name="Schwartz D.C."/>
            <person name="Dietrich R.A."/>
            <person name="Widdison S."/>
            <person name="Scalliet G."/>
        </authorList>
    </citation>
    <scope>NUCLEOTIDE SEQUENCE [LARGE SCALE GENOMIC DNA]</scope>
    <source>
        <strain evidence="2 3">B05.10</strain>
    </source>
</reference>
<dbReference type="Proteomes" id="UP000001798">
    <property type="component" value="Chromosome 16"/>
</dbReference>
<dbReference type="RefSeq" id="XP_024554005.1">
    <property type="nucleotide sequence ID" value="XM_024698188.1"/>
</dbReference>
<evidence type="ECO:0000313" key="3">
    <source>
        <dbReference type="Proteomes" id="UP000001798"/>
    </source>
</evidence>
<accession>A0A384K7N3</accession>
<dbReference type="KEGG" id="bfu:BCIN_16g04700"/>
<reference evidence="2 3" key="2">
    <citation type="journal article" date="2012" name="Eukaryot. Cell">
        <title>Genome update of Botrytis cinerea strains B05.10 and T4.</title>
        <authorList>
            <person name="Staats M."/>
            <person name="van Kan J.A."/>
        </authorList>
    </citation>
    <scope>NUCLEOTIDE SEQUENCE [LARGE SCALE GENOMIC DNA]</scope>
    <source>
        <strain evidence="2 3">B05.10</strain>
    </source>
</reference>
<organism evidence="2 3">
    <name type="scientific">Botryotinia fuckeliana (strain B05.10)</name>
    <name type="common">Noble rot fungus</name>
    <name type="synonym">Botrytis cinerea</name>
    <dbReference type="NCBI Taxonomy" id="332648"/>
    <lineage>
        <taxon>Eukaryota</taxon>
        <taxon>Fungi</taxon>
        <taxon>Dikarya</taxon>
        <taxon>Ascomycota</taxon>
        <taxon>Pezizomycotina</taxon>
        <taxon>Leotiomycetes</taxon>
        <taxon>Helotiales</taxon>
        <taxon>Sclerotiniaceae</taxon>
        <taxon>Botrytis</taxon>
    </lineage>
</organism>
<keyword evidence="3" id="KW-1185">Reference proteome</keyword>
<reference evidence="2 3" key="1">
    <citation type="journal article" date="2011" name="PLoS Genet.">
        <title>Genomic analysis of the necrotrophic fungal pathogens Sclerotinia sclerotiorum and Botrytis cinerea.</title>
        <authorList>
            <person name="Amselem J."/>
            <person name="Cuomo C.A."/>
            <person name="van Kan J.A."/>
            <person name="Viaud M."/>
            <person name="Benito E.P."/>
            <person name="Couloux A."/>
            <person name="Coutinho P.M."/>
            <person name="de Vries R.P."/>
            <person name="Dyer P.S."/>
            <person name="Fillinger S."/>
            <person name="Fournier E."/>
            <person name="Gout L."/>
            <person name="Hahn M."/>
            <person name="Kohn L."/>
            <person name="Lapalu N."/>
            <person name="Plummer K.M."/>
            <person name="Pradier J.M."/>
            <person name="Quevillon E."/>
            <person name="Sharon A."/>
            <person name="Simon A."/>
            <person name="ten Have A."/>
            <person name="Tudzynski B."/>
            <person name="Tudzynski P."/>
            <person name="Wincker P."/>
            <person name="Andrew M."/>
            <person name="Anthouard V."/>
            <person name="Beever R.E."/>
            <person name="Beffa R."/>
            <person name="Benoit I."/>
            <person name="Bouzid O."/>
            <person name="Brault B."/>
            <person name="Chen Z."/>
            <person name="Choquer M."/>
            <person name="Collemare J."/>
            <person name="Cotton P."/>
            <person name="Danchin E.G."/>
            <person name="Da Silva C."/>
            <person name="Gautier A."/>
            <person name="Giraud C."/>
            <person name="Giraud T."/>
            <person name="Gonzalez C."/>
            <person name="Grossetete S."/>
            <person name="Guldener U."/>
            <person name="Henrissat B."/>
            <person name="Howlett B.J."/>
            <person name="Kodira C."/>
            <person name="Kretschmer M."/>
            <person name="Lappartient A."/>
            <person name="Leroch M."/>
            <person name="Levis C."/>
            <person name="Mauceli E."/>
            <person name="Neuveglise C."/>
            <person name="Oeser B."/>
            <person name="Pearson M."/>
            <person name="Poulain J."/>
            <person name="Poussereau N."/>
            <person name="Quesneville H."/>
            <person name="Rascle C."/>
            <person name="Schumacher J."/>
            <person name="Segurens B."/>
            <person name="Sexton A."/>
            <person name="Silva E."/>
            <person name="Sirven C."/>
            <person name="Soanes D.M."/>
            <person name="Talbot N.J."/>
            <person name="Templeton M."/>
            <person name="Yandava C."/>
            <person name="Yarden O."/>
            <person name="Zeng Q."/>
            <person name="Rollins J.A."/>
            <person name="Lebrun M.H."/>
            <person name="Dickman M."/>
        </authorList>
    </citation>
    <scope>NUCLEOTIDE SEQUENCE [LARGE SCALE GENOMIC DNA]</scope>
    <source>
        <strain evidence="2 3">B05.10</strain>
    </source>
</reference>
<sequence>MGFVLDRIVRLCIGIVVLMDRKWEKWFAVLLVLGCEIPARLMIDDSDEPPKGKISRLRVRRSSQRTLQTSIYLLPHHVITTILFRHRQRAPQSPKFGSGYTSSHDRATTNRKCFGANSTPRRLTHPEHMYSRRRPNFAHTCHRPAIELHRTCLHLYQRHGRLRSGSQNLIRIRASQSRASFIRTRQNTKR</sequence>
<protein>
    <submittedName>
        <fullName evidence="2">Uncharacterized protein</fullName>
    </submittedName>
</protein>
<feature type="region of interest" description="Disordered" evidence="1">
    <location>
        <begin position="90"/>
        <end position="123"/>
    </location>
</feature>
<name>A0A384K7N3_BOTFB</name>
<proteinExistence type="predicted"/>